<organism evidence="2 3">
    <name type="scientific">Nesidiocoris tenuis</name>
    <dbReference type="NCBI Taxonomy" id="355587"/>
    <lineage>
        <taxon>Eukaryota</taxon>
        <taxon>Metazoa</taxon>
        <taxon>Ecdysozoa</taxon>
        <taxon>Arthropoda</taxon>
        <taxon>Hexapoda</taxon>
        <taxon>Insecta</taxon>
        <taxon>Pterygota</taxon>
        <taxon>Neoptera</taxon>
        <taxon>Paraneoptera</taxon>
        <taxon>Hemiptera</taxon>
        <taxon>Heteroptera</taxon>
        <taxon>Panheteroptera</taxon>
        <taxon>Cimicomorpha</taxon>
        <taxon>Miridae</taxon>
        <taxon>Dicyphina</taxon>
        <taxon>Nesidiocoris</taxon>
    </lineage>
</organism>
<name>A0ABN7AUW3_9HEMI</name>
<gene>
    <name evidence="2" type="ORF">NTJ_08769</name>
</gene>
<dbReference type="Proteomes" id="UP001307889">
    <property type="component" value="Chromosome 6"/>
</dbReference>
<protein>
    <submittedName>
        <fullName evidence="2">Uncharacterized protein</fullName>
    </submittedName>
</protein>
<keyword evidence="3" id="KW-1185">Reference proteome</keyword>
<dbReference type="EMBL" id="AP028914">
    <property type="protein sequence ID" value="BES95960.1"/>
    <property type="molecule type" value="Genomic_DNA"/>
</dbReference>
<reference evidence="2 3" key="1">
    <citation type="submission" date="2023-09" db="EMBL/GenBank/DDBJ databases">
        <title>Nesidiocoris tenuis whole genome shotgun sequence.</title>
        <authorList>
            <person name="Shibata T."/>
            <person name="Shimoda M."/>
            <person name="Kobayashi T."/>
            <person name="Uehara T."/>
        </authorList>
    </citation>
    <scope>NUCLEOTIDE SEQUENCE [LARGE SCALE GENOMIC DNA]</scope>
    <source>
        <strain evidence="2 3">Japan</strain>
    </source>
</reference>
<proteinExistence type="predicted"/>
<sequence length="66" mass="7165">MTFYASCIPRSDWPTTSPYDPNHLGGLCSCEGDDVDKSCIPIRSGPQAGKYPFPSDTSRSPIVLKT</sequence>
<evidence type="ECO:0000313" key="3">
    <source>
        <dbReference type="Proteomes" id="UP001307889"/>
    </source>
</evidence>
<feature type="region of interest" description="Disordered" evidence="1">
    <location>
        <begin position="44"/>
        <end position="66"/>
    </location>
</feature>
<evidence type="ECO:0000256" key="1">
    <source>
        <dbReference type="SAM" id="MobiDB-lite"/>
    </source>
</evidence>
<evidence type="ECO:0000313" key="2">
    <source>
        <dbReference type="EMBL" id="BES95960.1"/>
    </source>
</evidence>
<accession>A0ABN7AUW3</accession>